<comment type="pathway">
    <text evidence="4">Cofactor metabolism; pyridoxal 5'-phosphate salvage; pyridoxal 5'-phosphate from pyridoxine 5'-phosphate: step 1/1.</text>
</comment>
<comment type="similarity">
    <text evidence="5">Belongs to the pyridoxamine 5'-phosphate oxidase family.</text>
</comment>
<dbReference type="FunFam" id="2.30.110.10:FF:000005">
    <property type="entry name" value="NAD(P)H-hydrate epimerase"/>
    <property type="match status" value="1"/>
</dbReference>
<comment type="caution">
    <text evidence="14">The sequence shown here is derived from an EMBL/GenBank/DDBJ whole genome shotgun (WGS) entry which is preliminary data.</text>
</comment>
<keyword evidence="10" id="KW-0560">Oxidoreductase</keyword>
<evidence type="ECO:0000256" key="10">
    <source>
        <dbReference type="ARBA" id="ARBA00023002"/>
    </source>
</evidence>
<evidence type="ECO:0000256" key="4">
    <source>
        <dbReference type="ARBA" id="ARBA00005037"/>
    </source>
</evidence>
<reference evidence="14" key="1">
    <citation type="submission" date="2021-10" db="EMBL/GenBank/DDBJ databases">
        <title>Tropical sea cucumber genome reveals ecological adaptation and Cuvierian tubules defense mechanism.</title>
        <authorList>
            <person name="Chen T."/>
        </authorList>
    </citation>
    <scope>NUCLEOTIDE SEQUENCE</scope>
    <source>
        <strain evidence="14">Nanhai2018</strain>
        <tissue evidence="14">Muscle</tissue>
    </source>
</reference>
<dbReference type="PANTHER" id="PTHR10851">
    <property type="entry name" value="PYRIDOXINE-5-PHOSPHATE OXIDASE"/>
    <property type="match status" value="1"/>
</dbReference>
<accession>A0A9Q1BE56</accession>
<name>A0A9Q1BE56_HOLLE</name>
<dbReference type="NCBIfam" id="NF004231">
    <property type="entry name" value="PRK05679.1"/>
    <property type="match status" value="1"/>
</dbReference>
<keyword evidence="8" id="KW-0285">Flavoprotein</keyword>
<evidence type="ECO:0000259" key="13">
    <source>
        <dbReference type="Pfam" id="PF10590"/>
    </source>
</evidence>
<feature type="domain" description="Pyridoxine 5'-phosphate oxidase dimerisation C-terminal" evidence="13">
    <location>
        <begin position="221"/>
        <end position="275"/>
    </location>
</feature>
<dbReference type="InterPro" id="IPR011576">
    <property type="entry name" value="Pyridox_Oxase_N"/>
</dbReference>
<dbReference type="GO" id="GO:0008615">
    <property type="term" value="P:pyridoxine biosynthetic process"/>
    <property type="evidence" value="ECO:0007669"/>
    <property type="project" value="UniProtKB-KW"/>
</dbReference>
<dbReference type="GO" id="GO:0010181">
    <property type="term" value="F:FMN binding"/>
    <property type="evidence" value="ECO:0007669"/>
    <property type="project" value="InterPro"/>
</dbReference>
<evidence type="ECO:0000256" key="9">
    <source>
        <dbReference type="ARBA" id="ARBA00022643"/>
    </source>
</evidence>
<comment type="subunit">
    <text evidence="6">Homodimer.</text>
</comment>
<evidence type="ECO:0000256" key="8">
    <source>
        <dbReference type="ARBA" id="ARBA00022630"/>
    </source>
</evidence>
<evidence type="ECO:0000313" key="15">
    <source>
        <dbReference type="Proteomes" id="UP001152320"/>
    </source>
</evidence>
<evidence type="ECO:0000313" key="14">
    <source>
        <dbReference type="EMBL" id="KAJ8024471.1"/>
    </source>
</evidence>
<evidence type="ECO:0000256" key="5">
    <source>
        <dbReference type="ARBA" id="ARBA00007301"/>
    </source>
</evidence>
<evidence type="ECO:0000256" key="3">
    <source>
        <dbReference type="ARBA" id="ARBA00004738"/>
    </source>
</evidence>
<dbReference type="Proteomes" id="UP001152320">
    <property type="component" value="Chromosome 18"/>
</dbReference>
<evidence type="ECO:0000256" key="2">
    <source>
        <dbReference type="ARBA" id="ARBA00003691"/>
    </source>
</evidence>
<dbReference type="OrthoDB" id="303614at2759"/>
<dbReference type="Gene3D" id="2.30.110.10">
    <property type="entry name" value="Electron Transport, Fmn-binding Protein, Chain A"/>
    <property type="match status" value="1"/>
</dbReference>
<comment type="cofactor">
    <cofactor evidence="1">
        <name>FMN</name>
        <dbReference type="ChEBI" id="CHEBI:58210"/>
    </cofactor>
</comment>
<organism evidence="14 15">
    <name type="scientific">Holothuria leucospilota</name>
    <name type="common">Black long sea cucumber</name>
    <name type="synonym">Mertensiothuria leucospilota</name>
    <dbReference type="NCBI Taxonomy" id="206669"/>
    <lineage>
        <taxon>Eukaryota</taxon>
        <taxon>Metazoa</taxon>
        <taxon>Echinodermata</taxon>
        <taxon>Eleutherozoa</taxon>
        <taxon>Echinozoa</taxon>
        <taxon>Holothuroidea</taxon>
        <taxon>Aspidochirotacea</taxon>
        <taxon>Aspidochirotida</taxon>
        <taxon>Holothuriidae</taxon>
        <taxon>Holothuria</taxon>
    </lineage>
</organism>
<keyword evidence="11" id="KW-0664">Pyridoxine biosynthesis</keyword>
<evidence type="ECO:0000256" key="7">
    <source>
        <dbReference type="ARBA" id="ARBA00012801"/>
    </source>
</evidence>
<dbReference type="Pfam" id="PF10590">
    <property type="entry name" value="PNP_phzG_C"/>
    <property type="match status" value="1"/>
</dbReference>
<dbReference type="AlphaFoldDB" id="A0A9Q1BE56"/>
<dbReference type="EC" id="1.4.3.5" evidence="7"/>
<dbReference type="GO" id="GO:0004733">
    <property type="term" value="F:pyridoxamine phosphate oxidase activity"/>
    <property type="evidence" value="ECO:0007669"/>
    <property type="project" value="UniProtKB-EC"/>
</dbReference>
<dbReference type="Pfam" id="PF01243">
    <property type="entry name" value="PNPOx_N"/>
    <property type="match status" value="1"/>
</dbReference>
<sequence length="275" mass="31509">MIIRQLTHPRFLHQLVLVSKSHPLLQRPSYLPPVKAMSHSGLDGIDLAGMRKPYKTGHEAFLESDMVSTDPFKQFSEWFKIASQTDGTGEVNAMVLSTASKDGVPSARWVLLKGFDEQGFKFYTNYGSRKAKDLEENPKACLVFYWEVLSRSIRIEGTVEKLSEEESTAYFHSRPKGSQIGACVSHQSTPIPNRQALIDKEEELKEKYKDPDAVIPKPDYWGGFRVKPEVFEFWQGQSTRLHDRIVFRRPCDREKADGYLLHEGENGWVYERLAP</sequence>
<dbReference type="InterPro" id="IPR000659">
    <property type="entry name" value="Pyridox_Oxase"/>
</dbReference>
<dbReference type="InterPro" id="IPR019576">
    <property type="entry name" value="Pyridoxamine_oxidase_dimer_C"/>
</dbReference>
<dbReference type="InterPro" id="IPR019740">
    <property type="entry name" value="Pyridox_Oxase_CS"/>
</dbReference>
<keyword evidence="15" id="KW-1185">Reference proteome</keyword>
<gene>
    <name evidence="14" type="ORF">HOLleu_34386</name>
</gene>
<dbReference type="InterPro" id="IPR012349">
    <property type="entry name" value="Split_barrel_FMN-bd"/>
</dbReference>
<evidence type="ECO:0000259" key="12">
    <source>
        <dbReference type="Pfam" id="PF01243"/>
    </source>
</evidence>
<feature type="domain" description="Pyridoxamine 5'-phosphate oxidase N-terminal" evidence="12">
    <location>
        <begin position="90"/>
        <end position="204"/>
    </location>
</feature>
<comment type="function">
    <text evidence="2">Catalyzes the oxidation of either pyridoxine 5'-phosphate (PNP) or pyridoxamine 5'-phosphate (PMP) into pyridoxal 5'-phosphate (PLP).</text>
</comment>
<dbReference type="SUPFAM" id="SSF50475">
    <property type="entry name" value="FMN-binding split barrel"/>
    <property type="match status" value="1"/>
</dbReference>
<dbReference type="PANTHER" id="PTHR10851:SF0">
    <property type="entry name" value="PYRIDOXINE-5'-PHOSPHATE OXIDASE"/>
    <property type="match status" value="1"/>
</dbReference>
<protein>
    <recommendedName>
        <fullName evidence="7">pyridoxal 5'-phosphate synthase</fullName>
        <ecNumber evidence="7">1.4.3.5</ecNumber>
    </recommendedName>
</protein>
<dbReference type="NCBIfam" id="TIGR00558">
    <property type="entry name" value="pdxH"/>
    <property type="match status" value="1"/>
</dbReference>
<proteinExistence type="inferred from homology"/>
<evidence type="ECO:0000256" key="1">
    <source>
        <dbReference type="ARBA" id="ARBA00001917"/>
    </source>
</evidence>
<keyword evidence="9" id="KW-0288">FMN</keyword>
<dbReference type="HAMAP" id="MF_01629">
    <property type="entry name" value="PdxH"/>
    <property type="match status" value="1"/>
</dbReference>
<evidence type="ECO:0000256" key="6">
    <source>
        <dbReference type="ARBA" id="ARBA00011738"/>
    </source>
</evidence>
<comment type="pathway">
    <text evidence="3">Cofactor metabolism; pyridoxal 5'-phosphate salvage; pyridoxal 5'-phosphate from pyridoxamine 5'-phosphate: step 1/1.</text>
</comment>
<dbReference type="PROSITE" id="PS01064">
    <property type="entry name" value="PYRIDOX_OXIDASE"/>
    <property type="match status" value="1"/>
</dbReference>
<dbReference type="EMBL" id="JAIZAY010000018">
    <property type="protein sequence ID" value="KAJ8024471.1"/>
    <property type="molecule type" value="Genomic_DNA"/>
</dbReference>
<evidence type="ECO:0000256" key="11">
    <source>
        <dbReference type="ARBA" id="ARBA00023096"/>
    </source>
</evidence>